<name>A0A1P8MSU8_9RHOB</name>
<accession>A0A1P8MSU8</accession>
<dbReference type="InterPro" id="IPR029058">
    <property type="entry name" value="AB_hydrolase_fold"/>
</dbReference>
<feature type="transmembrane region" description="Helical" evidence="1">
    <location>
        <begin position="439"/>
        <end position="464"/>
    </location>
</feature>
<gene>
    <name evidence="2" type="ORF">BWR18_04555</name>
</gene>
<keyword evidence="3" id="KW-1185">Reference proteome</keyword>
<feature type="transmembrane region" description="Helical" evidence="1">
    <location>
        <begin position="210"/>
        <end position="233"/>
    </location>
</feature>
<dbReference type="STRING" id="299262.BWR18_04555"/>
<feature type="transmembrane region" description="Helical" evidence="1">
    <location>
        <begin position="297"/>
        <end position="317"/>
    </location>
</feature>
<proteinExistence type="predicted"/>
<keyword evidence="1" id="KW-0812">Transmembrane</keyword>
<feature type="transmembrane region" description="Helical" evidence="1">
    <location>
        <begin position="400"/>
        <end position="418"/>
    </location>
</feature>
<reference evidence="2 3" key="1">
    <citation type="submission" date="2017-01" db="EMBL/GenBank/DDBJ databases">
        <title>Complete genome of Tateyamaria omphalii DOK1-4 isolated from seawater in Dokdo.</title>
        <authorList>
            <person name="Kim J.H."/>
            <person name="Chi W.-J."/>
        </authorList>
    </citation>
    <scope>NUCLEOTIDE SEQUENCE [LARGE SCALE GENOMIC DNA]</scope>
    <source>
        <strain evidence="2 3">DOK1-4</strain>
    </source>
</reference>
<feature type="transmembrane region" description="Helical" evidence="1">
    <location>
        <begin position="109"/>
        <end position="128"/>
    </location>
</feature>
<keyword evidence="1" id="KW-1133">Transmembrane helix</keyword>
<dbReference type="KEGG" id="tom:BWR18_04555"/>
<feature type="transmembrane region" description="Helical" evidence="1">
    <location>
        <begin position="495"/>
        <end position="521"/>
    </location>
</feature>
<dbReference type="AlphaFoldDB" id="A0A1P8MSU8"/>
<evidence type="ECO:0000256" key="1">
    <source>
        <dbReference type="SAM" id="Phobius"/>
    </source>
</evidence>
<dbReference type="OrthoDB" id="7694683at2"/>
<feature type="transmembrane region" description="Helical" evidence="1">
    <location>
        <begin position="182"/>
        <end position="203"/>
    </location>
</feature>
<feature type="transmembrane region" description="Helical" evidence="1">
    <location>
        <begin position="329"/>
        <end position="354"/>
    </location>
</feature>
<evidence type="ECO:0008006" key="4">
    <source>
        <dbReference type="Google" id="ProtNLM"/>
    </source>
</evidence>
<protein>
    <recommendedName>
        <fullName evidence="4">Alpha/beta hydrolase</fullName>
    </recommendedName>
</protein>
<sequence length="704" mass="78256">MGRHLILAVHGIGEQKPGDTVDAIVGAATTDLVDGNSKDDPRARRTNGPVDVYRDLIELPEREFDGTPRNARLFPVNLRRVRPAQSDDSDNETVFAEVFWADKSPAPQGFFRTAFDLLSVILGLGYIGMDNVENTRTKSSIALFHGFTWAFYGLVAPLNAILLIGAMLLLIDTTGLQIGVHIPTAATLLAQGLIALAISALIWAVARMSYLIQIFTLGLAAFGALIVLIWLGYQWPAMAWVADGIETAHASVMSLLWGTNTPLCAPPPEDLDAFRLRADPNGTLECFVTYTVKALEASWFLTISLGFAVLVSSWVLPRSLSRPANEQSDTLYPAIVGAMIMFWMTFTSSFWLLFTSLVARLSTVRGHPADTPIHKAHLPEGFLHGIFDRQFGDAQDTLGLSIYAMGIFLLAGFALVILRRFSHWWLRKPDPSPWISRVILHPFLSFFLKLFVVAVFALAVALFLDQQFDLAVMAEGTYARYAMDLVAFNEARNGAIGAIALGLGVLIYNFPSLVAGALGVVRDIVSYAVQERCICRVKPGKYRANFILRNDINRRFTKVLHYTLQAMTPSRITVISHSQGTVIATQMLQSGRVHDLLEKYDNPPITLITMGSPVTQVYRHYFPQAFKVSTDKMPDGLVWHNIYRIDDYVGTRIDLDTGVRKNHDVNAAGHLGYFTDYEVWTRLWEDVEFKLFNTPPRTQAEPAD</sequence>
<dbReference type="Proteomes" id="UP000186336">
    <property type="component" value="Chromosome"/>
</dbReference>
<feature type="transmembrane region" description="Helical" evidence="1">
    <location>
        <begin position="149"/>
        <end position="170"/>
    </location>
</feature>
<organism evidence="2 3">
    <name type="scientific">Tateyamaria omphalii</name>
    <dbReference type="NCBI Taxonomy" id="299262"/>
    <lineage>
        <taxon>Bacteria</taxon>
        <taxon>Pseudomonadati</taxon>
        <taxon>Pseudomonadota</taxon>
        <taxon>Alphaproteobacteria</taxon>
        <taxon>Rhodobacterales</taxon>
        <taxon>Roseobacteraceae</taxon>
        <taxon>Tateyamaria</taxon>
    </lineage>
</organism>
<keyword evidence="1" id="KW-0472">Membrane</keyword>
<dbReference type="EMBL" id="CP019312">
    <property type="protein sequence ID" value="APX11039.1"/>
    <property type="molecule type" value="Genomic_DNA"/>
</dbReference>
<evidence type="ECO:0000313" key="2">
    <source>
        <dbReference type="EMBL" id="APX11039.1"/>
    </source>
</evidence>
<evidence type="ECO:0000313" key="3">
    <source>
        <dbReference type="Proteomes" id="UP000186336"/>
    </source>
</evidence>
<dbReference type="Gene3D" id="3.40.50.1820">
    <property type="entry name" value="alpha/beta hydrolase"/>
    <property type="match status" value="1"/>
</dbReference>
<dbReference type="RefSeq" id="WP_076626905.1">
    <property type="nucleotide sequence ID" value="NZ_CP019312.1"/>
</dbReference>
<dbReference type="SUPFAM" id="SSF53474">
    <property type="entry name" value="alpha/beta-Hydrolases"/>
    <property type="match status" value="1"/>
</dbReference>